<evidence type="ECO:0000256" key="5">
    <source>
        <dbReference type="ARBA" id="ARBA00021006"/>
    </source>
</evidence>
<feature type="transmembrane region" description="Helical" evidence="17">
    <location>
        <begin position="7"/>
        <end position="36"/>
    </location>
</feature>
<accession>A0A8A4VJ98</accession>
<feature type="transmembrane region" description="Helical" evidence="17">
    <location>
        <begin position="136"/>
        <end position="157"/>
    </location>
</feature>
<evidence type="ECO:0000256" key="10">
    <source>
        <dbReference type="ARBA" id="ARBA00022982"/>
    </source>
</evidence>
<proteinExistence type="inferred from homology"/>
<feature type="transmembrane region" description="Helical" evidence="17">
    <location>
        <begin position="417"/>
        <end position="437"/>
    </location>
</feature>
<evidence type="ECO:0000256" key="15">
    <source>
        <dbReference type="ARBA" id="ARBA00023136"/>
    </source>
</evidence>
<evidence type="ECO:0000259" key="18">
    <source>
        <dbReference type="Pfam" id="PF00361"/>
    </source>
</evidence>
<protein>
    <recommendedName>
        <fullName evidence="5 17">NADH-ubiquinone oxidoreductase chain 4</fullName>
        <ecNumber evidence="4 17">7.1.1.2</ecNumber>
    </recommendedName>
</protein>
<dbReference type="PANTHER" id="PTHR43507:SF20">
    <property type="entry name" value="NADH-UBIQUINONE OXIDOREDUCTASE CHAIN 4"/>
    <property type="match status" value="1"/>
</dbReference>
<dbReference type="AlphaFoldDB" id="A0A8A4VJ98"/>
<dbReference type="EMBL" id="MW281860">
    <property type="protein sequence ID" value="QTD82434.1"/>
    <property type="molecule type" value="Genomic_DNA"/>
</dbReference>
<name>A0A8A4VJ98_9HEMI</name>
<evidence type="ECO:0000256" key="14">
    <source>
        <dbReference type="ARBA" id="ARBA00023128"/>
    </source>
</evidence>
<evidence type="ECO:0000256" key="4">
    <source>
        <dbReference type="ARBA" id="ARBA00012944"/>
    </source>
</evidence>
<gene>
    <name evidence="20" type="primary">ND4</name>
</gene>
<comment type="function">
    <text evidence="17">Core subunit of the mitochondrial membrane respiratory chain NADH dehydrogenase (Complex I) which catalyzes electron transfer from NADH through the respiratory chain, using ubiquinone as an electron acceptor. Essential for the catalytic activity and assembly of complex I.</text>
</comment>
<dbReference type="InterPro" id="IPR003918">
    <property type="entry name" value="NADH_UbQ_OxRdtase"/>
</dbReference>
<dbReference type="RefSeq" id="YP_010235816.1">
    <property type="nucleotide sequence ID" value="NC_059810.1"/>
</dbReference>
<comment type="similarity">
    <text evidence="3 17">Belongs to the complex I subunit 4 family.</text>
</comment>
<keyword evidence="8 17" id="KW-0812">Transmembrane</keyword>
<keyword evidence="11 17" id="KW-1133">Transmembrane helix</keyword>
<evidence type="ECO:0000256" key="17">
    <source>
        <dbReference type="RuleBase" id="RU003297"/>
    </source>
</evidence>
<feature type="transmembrane region" description="Helical" evidence="17">
    <location>
        <begin position="240"/>
        <end position="261"/>
    </location>
</feature>
<reference evidence="20" key="1">
    <citation type="journal article" name="Int. J. Mol. Sci.">
        <title>Structural Features and Phylogenetic Implications of Four New Mitogenomes of Caliscelidae (Hemiptera: Fulgoromorpha).</title>
        <authorList>
            <person name="Gong N."/>
            <person name="Yang L."/>
            <person name="Chen X.S."/>
        </authorList>
    </citation>
    <scope>NUCLEOTIDE SEQUENCE</scope>
</reference>
<dbReference type="GO" id="GO:0048039">
    <property type="term" value="F:ubiquinone binding"/>
    <property type="evidence" value="ECO:0007669"/>
    <property type="project" value="TreeGrafter"/>
</dbReference>
<dbReference type="GO" id="GO:0003954">
    <property type="term" value="F:NADH dehydrogenase activity"/>
    <property type="evidence" value="ECO:0007669"/>
    <property type="project" value="TreeGrafter"/>
</dbReference>
<evidence type="ECO:0000259" key="19">
    <source>
        <dbReference type="Pfam" id="PF01059"/>
    </source>
</evidence>
<geneLocation type="mitochondrion" evidence="20"/>
<dbReference type="Pfam" id="PF00361">
    <property type="entry name" value="Proton_antipo_M"/>
    <property type="match status" value="1"/>
</dbReference>
<dbReference type="InterPro" id="IPR000260">
    <property type="entry name" value="NADH4_N"/>
</dbReference>
<feature type="transmembrane region" description="Helical" evidence="17">
    <location>
        <begin position="268"/>
        <end position="290"/>
    </location>
</feature>
<evidence type="ECO:0000256" key="8">
    <source>
        <dbReference type="ARBA" id="ARBA00022692"/>
    </source>
</evidence>
<evidence type="ECO:0000256" key="11">
    <source>
        <dbReference type="ARBA" id="ARBA00022989"/>
    </source>
</evidence>
<evidence type="ECO:0000256" key="9">
    <source>
        <dbReference type="ARBA" id="ARBA00022967"/>
    </source>
</evidence>
<comment type="catalytic activity">
    <reaction evidence="16 17">
        <text>a ubiquinone + NADH + 5 H(+)(in) = a ubiquinol + NAD(+) + 4 H(+)(out)</text>
        <dbReference type="Rhea" id="RHEA:29091"/>
        <dbReference type="Rhea" id="RHEA-COMP:9565"/>
        <dbReference type="Rhea" id="RHEA-COMP:9566"/>
        <dbReference type="ChEBI" id="CHEBI:15378"/>
        <dbReference type="ChEBI" id="CHEBI:16389"/>
        <dbReference type="ChEBI" id="CHEBI:17976"/>
        <dbReference type="ChEBI" id="CHEBI:57540"/>
        <dbReference type="ChEBI" id="CHEBI:57945"/>
        <dbReference type="EC" id="7.1.1.2"/>
    </reaction>
</comment>
<evidence type="ECO:0000256" key="12">
    <source>
        <dbReference type="ARBA" id="ARBA00023027"/>
    </source>
</evidence>
<sequence>MLKYILYLIFMTPVIYMLNLIYYIYGIFFFFFFFFLKNFFHLHFYSISYIFGVDKLSFTFICLSIWICLLISLSILSSFMNYLNLYIFFINFILLFLLFVFSVMDFFYFYFFFEGSMIPVFLVIFGWGYQPERLNAGWYLIFYTLFGSFPFLLIIFYMNNLKGNFSYFLNYKFDSMILMFFVLFCFLVSFPMFGLHNWLPKAHVEAPVGGSMILAGILLKLGGYGFMRLLGFLYNFIFELSYFFVGLSLMGCLLVSLMCLVQSDLKMLIAYSSICHMSMVIVGLFTMSSWGYLGSLIFMVGHGFVSSGLFFLVGILYNRFMSRSFFILSGMISIFPSLSFFWFLFCIMNMSCPPSINLFSEICIVISCFSWSMKTLYYIFFILFLSACYSLSIFFLTQHGQNSSLLKFGCYCYLHEYFVLILHVYPIFFMMFDLFYFF</sequence>
<dbReference type="GO" id="GO:0008137">
    <property type="term" value="F:NADH dehydrogenase (ubiquinone) activity"/>
    <property type="evidence" value="ECO:0007669"/>
    <property type="project" value="UniProtKB-UniRule"/>
</dbReference>
<feature type="domain" description="NADH:quinone oxidoreductase/Mrp antiporter transmembrane" evidence="18">
    <location>
        <begin position="105"/>
        <end position="382"/>
    </location>
</feature>
<feature type="transmembrane region" description="Helical" evidence="17">
    <location>
        <begin position="83"/>
        <end position="101"/>
    </location>
</feature>
<dbReference type="PRINTS" id="PR01437">
    <property type="entry name" value="NUOXDRDTASE4"/>
</dbReference>
<keyword evidence="12 17" id="KW-0520">NAD</keyword>
<evidence type="ECO:0000256" key="1">
    <source>
        <dbReference type="ARBA" id="ARBA00003257"/>
    </source>
</evidence>
<dbReference type="InterPro" id="IPR001750">
    <property type="entry name" value="ND/Mrp_TM"/>
</dbReference>
<keyword evidence="15 17" id="KW-0472">Membrane</keyword>
<keyword evidence="14 17" id="KW-0496">Mitochondrion</keyword>
<keyword evidence="10 17" id="KW-0249">Electron transport</keyword>
<keyword evidence="13 17" id="KW-0830">Ubiquinone</keyword>
<evidence type="ECO:0000256" key="13">
    <source>
        <dbReference type="ARBA" id="ARBA00023075"/>
    </source>
</evidence>
<feature type="transmembrane region" description="Helical" evidence="17">
    <location>
        <begin position="324"/>
        <end position="345"/>
    </location>
</feature>
<organism evidence="20">
    <name type="scientific">Youtuus strigatus</name>
    <dbReference type="NCBI Taxonomy" id="2820093"/>
    <lineage>
        <taxon>Eukaryota</taxon>
        <taxon>Metazoa</taxon>
        <taxon>Ecdysozoa</taxon>
        <taxon>Arthropoda</taxon>
        <taxon>Hexapoda</taxon>
        <taxon>Insecta</taxon>
        <taxon>Pterygota</taxon>
        <taxon>Neoptera</taxon>
        <taxon>Paraneoptera</taxon>
        <taxon>Hemiptera</taxon>
        <taxon>Auchenorrhyncha</taxon>
        <taxon>Fulgoroidea</taxon>
        <taxon>Caliscelidae</taxon>
        <taxon>Youtuus</taxon>
    </lineage>
</organism>
<keyword evidence="7 17" id="KW-0679">Respiratory chain</keyword>
<dbReference type="GO" id="GO:0042773">
    <property type="term" value="P:ATP synthesis coupled electron transport"/>
    <property type="evidence" value="ECO:0007669"/>
    <property type="project" value="InterPro"/>
</dbReference>
<dbReference type="GO" id="GO:0031966">
    <property type="term" value="C:mitochondrial membrane"/>
    <property type="evidence" value="ECO:0007669"/>
    <property type="project" value="UniProtKB-SubCell"/>
</dbReference>
<feature type="transmembrane region" description="Helical" evidence="17">
    <location>
        <begin position="56"/>
        <end position="76"/>
    </location>
</feature>
<dbReference type="GeneID" id="69231054"/>
<dbReference type="Pfam" id="PF01059">
    <property type="entry name" value="Oxidored_q5_N"/>
    <property type="match status" value="1"/>
</dbReference>
<dbReference type="PANTHER" id="PTHR43507">
    <property type="entry name" value="NADH-UBIQUINONE OXIDOREDUCTASE CHAIN 4"/>
    <property type="match status" value="1"/>
</dbReference>
<evidence type="ECO:0000256" key="7">
    <source>
        <dbReference type="ARBA" id="ARBA00022660"/>
    </source>
</evidence>
<keyword evidence="6 17" id="KW-0813">Transport</keyword>
<feature type="transmembrane region" description="Helical" evidence="17">
    <location>
        <begin position="376"/>
        <end position="396"/>
    </location>
</feature>
<evidence type="ECO:0000256" key="16">
    <source>
        <dbReference type="ARBA" id="ARBA00049551"/>
    </source>
</evidence>
<feature type="domain" description="NADH:ubiquinone oxidoreductase chain 4 N-terminal" evidence="19">
    <location>
        <begin position="1"/>
        <end position="99"/>
    </location>
</feature>
<comment type="function">
    <text evidence="1">Core subunit of the mitochondrial membrane respiratory chain NADH dehydrogenase (Complex I) that is believed to belong to the minimal assembly required for catalysis. Complex I functions in the transfer of electrons from NADH to the respiratory chain. The immediate electron acceptor for the enzyme is believed to be ubiquinone.</text>
</comment>
<keyword evidence="9" id="KW-1278">Translocase</keyword>
<feature type="transmembrane region" description="Helical" evidence="17">
    <location>
        <begin position="107"/>
        <end position="129"/>
    </location>
</feature>
<comment type="subcellular location">
    <subcellularLocation>
        <location evidence="2 17">Mitochondrion membrane</location>
        <topology evidence="2 17">Multi-pass membrane protein</topology>
    </subcellularLocation>
</comment>
<dbReference type="CTD" id="4538"/>
<dbReference type="GO" id="GO:0015990">
    <property type="term" value="P:electron transport coupled proton transport"/>
    <property type="evidence" value="ECO:0007669"/>
    <property type="project" value="TreeGrafter"/>
</dbReference>
<dbReference type="EC" id="7.1.1.2" evidence="4 17"/>
<evidence type="ECO:0000256" key="6">
    <source>
        <dbReference type="ARBA" id="ARBA00022448"/>
    </source>
</evidence>
<feature type="transmembrane region" description="Helical" evidence="17">
    <location>
        <begin position="211"/>
        <end position="234"/>
    </location>
</feature>
<evidence type="ECO:0000256" key="2">
    <source>
        <dbReference type="ARBA" id="ARBA00004225"/>
    </source>
</evidence>
<feature type="transmembrane region" description="Helical" evidence="17">
    <location>
        <begin position="296"/>
        <end position="317"/>
    </location>
</feature>
<feature type="transmembrane region" description="Helical" evidence="17">
    <location>
        <begin position="177"/>
        <end position="199"/>
    </location>
</feature>
<evidence type="ECO:0000256" key="3">
    <source>
        <dbReference type="ARBA" id="ARBA00009025"/>
    </source>
</evidence>
<evidence type="ECO:0000313" key="20">
    <source>
        <dbReference type="EMBL" id="QTD82434.1"/>
    </source>
</evidence>